<dbReference type="EMBL" id="JAFJYC010000001">
    <property type="protein sequence ID" value="MBT9431663.1"/>
    <property type="molecule type" value="Genomic_DNA"/>
</dbReference>
<name>A0ABS5Y9I9_9GAMM</name>
<feature type="domain" description="DUF883" evidence="2">
    <location>
        <begin position="82"/>
        <end position="111"/>
    </location>
</feature>
<dbReference type="PANTHER" id="PTHR35893">
    <property type="entry name" value="INNER MEMBRANE PROTEIN-RELATED"/>
    <property type="match status" value="1"/>
</dbReference>
<dbReference type="Proteomes" id="UP000811282">
    <property type="component" value="Unassembled WGS sequence"/>
</dbReference>
<reference evidence="3 4" key="1">
    <citation type="journal article" date="2021" name="Genome Biol. Evol.">
        <title>The evolution of interdependence in a four-way mealybug symbiosis.</title>
        <authorList>
            <person name="Garber A.I."/>
            <person name="Kupper M."/>
            <person name="Laetsch D.R."/>
            <person name="Weldon S.R."/>
            <person name="Ladinsky M.S."/>
            <person name="Bjorkman P.J."/>
            <person name="McCutcheon J.P."/>
        </authorList>
    </citation>
    <scope>NUCLEOTIDE SEQUENCE [LARGE SCALE GENOMIC DNA]</scope>
    <source>
        <strain evidence="3">SOD</strain>
    </source>
</reference>
<evidence type="ECO:0000313" key="4">
    <source>
        <dbReference type="Proteomes" id="UP000811282"/>
    </source>
</evidence>
<organism evidence="3 4">
    <name type="scientific">Candidatus Sodalis endolongispinus</name>
    <dbReference type="NCBI Taxonomy" id="2812662"/>
    <lineage>
        <taxon>Bacteria</taxon>
        <taxon>Pseudomonadati</taxon>
        <taxon>Pseudomonadota</taxon>
        <taxon>Gammaproteobacteria</taxon>
        <taxon>Enterobacterales</taxon>
        <taxon>Bruguierivoracaceae</taxon>
        <taxon>Sodalis</taxon>
    </lineage>
</organism>
<gene>
    <name evidence="3" type="ORF">JZM24_05025</name>
</gene>
<feature type="transmembrane region" description="Helical" evidence="1">
    <location>
        <begin position="91"/>
        <end position="109"/>
    </location>
</feature>
<keyword evidence="1" id="KW-1133">Transmembrane helix</keyword>
<keyword evidence="1" id="KW-0472">Membrane</keyword>
<keyword evidence="1" id="KW-0812">Transmembrane</keyword>
<evidence type="ECO:0000259" key="2">
    <source>
        <dbReference type="Pfam" id="PF19029"/>
    </source>
</evidence>
<comment type="caution">
    <text evidence="3">The sequence shown here is derived from an EMBL/GenBank/DDBJ whole genome shotgun (WGS) entry which is preliminary data.</text>
</comment>
<evidence type="ECO:0000256" key="1">
    <source>
        <dbReference type="SAM" id="Phobius"/>
    </source>
</evidence>
<dbReference type="InterPro" id="IPR010279">
    <property type="entry name" value="YqjD/ElaB"/>
</dbReference>
<protein>
    <submittedName>
        <fullName evidence="3">DUF883 family protein</fullName>
    </submittedName>
</protein>
<dbReference type="RefSeq" id="WP_215668841.1">
    <property type="nucleotide sequence ID" value="NZ_JAFJYC010000001.1"/>
</dbReference>
<dbReference type="InterPro" id="IPR043605">
    <property type="entry name" value="DUF883_C"/>
</dbReference>
<dbReference type="PANTHER" id="PTHR35893:SF4">
    <property type="entry name" value="INNER MEMBRANE PROTEIN"/>
    <property type="match status" value="1"/>
</dbReference>
<dbReference type="Pfam" id="PF19029">
    <property type="entry name" value="DUF883_C"/>
    <property type="match status" value="1"/>
</dbReference>
<sequence>MFTKTEKQDVQLDFKDDVSLLSDTLDSLLKTTDKTTQDELSDLKAKARRALRDTSAKLNGNSRISQYARDGAQYAHDAAVQTKNFVVEKPWHSLGITTAVGIVVGVLLARR</sequence>
<accession>A0ABS5Y9I9</accession>
<evidence type="ECO:0000313" key="3">
    <source>
        <dbReference type="EMBL" id="MBT9431663.1"/>
    </source>
</evidence>
<proteinExistence type="predicted"/>
<keyword evidence="4" id="KW-1185">Reference proteome</keyword>